<sequence>MKAPVFPVVPVSLTLPVPALLSPTISTHQYCSQPSPKGHILHTNHTSEWTQQVPGLLGTRKSHLCPKEK</sequence>
<dbReference type="Proteomes" id="UP000001075">
    <property type="component" value="Unassembled WGS sequence"/>
</dbReference>
<accession>G3I4J6</accession>
<evidence type="ECO:0000313" key="2">
    <source>
        <dbReference type="Proteomes" id="UP000001075"/>
    </source>
</evidence>
<dbReference type="AlphaFoldDB" id="G3I4J6"/>
<protein>
    <submittedName>
        <fullName evidence="1">Uncharacterized protein</fullName>
    </submittedName>
</protein>
<proteinExistence type="predicted"/>
<reference evidence="2" key="1">
    <citation type="journal article" date="2011" name="Nat. Biotechnol.">
        <title>The genomic sequence of the Chinese hamster ovary (CHO)-K1 cell line.</title>
        <authorList>
            <person name="Xu X."/>
            <person name="Nagarajan H."/>
            <person name="Lewis N.E."/>
            <person name="Pan S."/>
            <person name="Cai Z."/>
            <person name="Liu X."/>
            <person name="Chen W."/>
            <person name="Xie M."/>
            <person name="Wang W."/>
            <person name="Hammond S."/>
            <person name="Andersen M.R."/>
            <person name="Neff N."/>
            <person name="Passarelli B."/>
            <person name="Koh W."/>
            <person name="Fan H.C."/>
            <person name="Wang J."/>
            <person name="Gui Y."/>
            <person name="Lee K.H."/>
            <person name="Betenbaugh M.J."/>
            <person name="Quake S.R."/>
            <person name="Famili I."/>
            <person name="Palsson B.O."/>
            <person name="Wang J."/>
        </authorList>
    </citation>
    <scope>NUCLEOTIDE SEQUENCE [LARGE SCALE GENOMIC DNA]</scope>
    <source>
        <strain evidence="2">CHO K1 cell line</strain>
    </source>
</reference>
<gene>
    <name evidence="1" type="ORF">I79_018376</name>
</gene>
<organism evidence="1 2">
    <name type="scientific">Cricetulus griseus</name>
    <name type="common">Chinese hamster</name>
    <name type="synonym">Cricetulus barabensis griseus</name>
    <dbReference type="NCBI Taxonomy" id="10029"/>
    <lineage>
        <taxon>Eukaryota</taxon>
        <taxon>Metazoa</taxon>
        <taxon>Chordata</taxon>
        <taxon>Craniata</taxon>
        <taxon>Vertebrata</taxon>
        <taxon>Euteleostomi</taxon>
        <taxon>Mammalia</taxon>
        <taxon>Eutheria</taxon>
        <taxon>Euarchontoglires</taxon>
        <taxon>Glires</taxon>
        <taxon>Rodentia</taxon>
        <taxon>Myomorpha</taxon>
        <taxon>Muroidea</taxon>
        <taxon>Cricetidae</taxon>
        <taxon>Cricetinae</taxon>
        <taxon>Cricetulus</taxon>
    </lineage>
</organism>
<name>G3I4J6_CRIGR</name>
<evidence type="ECO:0000313" key="1">
    <source>
        <dbReference type="EMBL" id="EGW09887.1"/>
    </source>
</evidence>
<dbReference type="InParanoid" id="G3I4J6"/>
<dbReference type="EMBL" id="JH001251">
    <property type="protein sequence ID" value="EGW09887.1"/>
    <property type="molecule type" value="Genomic_DNA"/>
</dbReference>